<gene>
    <name evidence="4" type="ORF">TWF191_003859</name>
    <name evidence="3" type="ORF">TWF679_002306</name>
    <name evidence="2" type="ORF">TWF788_000110</name>
</gene>
<evidence type="ECO:0000313" key="2">
    <source>
        <dbReference type="EMBL" id="KAF3192499.1"/>
    </source>
</evidence>
<keyword evidence="1" id="KW-0812">Transmembrane</keyword>
<accession>A0A6G1MM41</accession>
<evidence type="ECO:0000313" key="5">
    <source>
        <dbReference type="Proteomes" id="UP000479691"/>
    </source>
</evidence>
<organism evidence="4 6">
    <name type="scientific">Orbilia oligospora</name>
    <name type="common">Nematode-trapping fungus</name>
    <name type="synonym">Arthrobotrys oligospora</name>
    <dbReference type="NCBI Taxonomy" id="2813651"/>
    <lineage>
        <taxon>Eukaryota</taxon>
        <taxon>Fungi</taxon>
        <taxon>Dikarya</taxon>
        <taxon>Ascomycota</taxon>
        <taxon>Pezizomycotina</taxon>
        <taxon>Orbiliomycetes</taxon>
        <taxon>Orbiliales</taxon>
        <taxon>Orbiliaceae</taxon>
        <taxon>Orbilia</taxon>
    </lineage>
</organism>
<dbReference type="EMBL" id="WIWT01000014">
    <property type="protein sequence ID" value="KAF3217290.1"/>
    <property type="molecule type" value="Genomic_DNA"/>
</dbReference>
<dbReference type="EMBL" id="JAABOE010000001">
    <property type="protein sequence ID" value="KAF3192499.1"/>
    <property type="molecule type" value="Genomic_DNA"/>
</dbReference>
<dbReference type="OrthoDB" id="5307454at2759"/>
<evidence type="ECO:0000313" key="4">
    <source>
        <dbReference type="EMBL" id="KAF3231883.1"/>
    </source>
</evidence>
<dbReference type="Proteomes" id="UP000483672">
    <property type="component" value="Unassembled WGS sequence"/>
</dbReference>
<feature type="transmembrane region" description="Helical" evidence="1">
    <location>
        <begin position="194"/>
        <end position="212"/>
    </location>
</feature>
<comment type="caution">
    <text evidence="4">The sequence shown here is derived from an EMBL/GenBank/DDBJ whole genome shotgun (WGS) entry which is preliminary data.</text>
</comment>
<proteinExistence type="predicted"/>
<reference evidence="5 6" key="1">
    <citation type="submission" date="2019-06" db="EMBL/GenBank/DDBJ databases">
        <authorList>
            <person name="Palmer J.M."/>
        </authorList>
    </citation>
    <scope>NUCLEOTIDE SEQUENCE [LARGE SCALE GENOMIC DNA]</scope>
    <source>
        <strain evidence="4 6">TWF191</strain>
        <strain evidence="3">TWF679</strain>
        <strain evidence="2 5">TWF788</strain>
    </source>
</reference>
<keyword evidence="1" id="KW-0472">Membrane</keyword>
<dbReference type="Proteomes" id="UP000614610">
    <property type="component" value="Unassembled WGS sequence"/>
</dbReference>
<dbReference type="EMBL" id="WIPF01000002">
    <property type="protein sequence ID" value="KAF3231883.1"/>
    <property type="molecule type" value="Genomic_DNA"/>
</dbReference>
<feature type="transmembrane region" description="Helical" evidence="1">
    <location>
        <begin position="250"/>
        <end position="270"/>
    </location>
</feature>
<evidence type="ECO:0000313" key="3">
    <source>
        <dbReference type="EMBL" id="KAF3217290.1"/>
    </source>
</evidence>
<dbReference type="Proteomes" id="UP000479691">
    <property type="component" value="Unassembled WGS sequence"/>
</dbReference>
<dbReference type="AlphaFoldDB" id="A0A6G1MM41"/>
<evidence type="ECO:0000256" key="1">
    <source>
        <dbReference type="SAM" id="Phobius"/>
    </source>
</evidence>
<name>A0A6G1MM41_ORBOL</name>
<feature type="transmembrane region" description="Helical" evidence="1">
    <location>
        <begin position="218"/>
        <end position="238"/>
    </location>
</feature>
<sequence length="290" mass="33097">MTATNRRLYEYITPRSKATNRDIPNRQLRATPANDVPALPYSTEYNGKSYQILISEPEEQDLAPYAYVPSANLNNQLLKPLPLNLENKPGLDNGRMKTLRQVEARKGKARSNTLWRLWRILAATFKAFRGLSRSLRNRWAAVLMGLRGLRATTLTILRIPSHTVSHPFRKQRIPRPVPLLPEKRIKTKSKNAKMAIFLLIMTSSFWSTAFPIATMEVLFLIGLSCVPIGILAAARRYWKGTLGVFAQWKGTVSYLAIVGFAMVLKMLWIIEATEAIYTDRHQCYYFKGLK</sequence>
<keyword evidence="1" id="KW-1133">Transmembrane helix</keyword>
<protein>
    <submittedName>
        <fullName evidence="4">Uncharacterized protein</fullName>
    </submittedName>
</protein>
<evidence type="ECO:0000313" key="6">
    <source>
        <dbReference type="Proteomes" id="UP000483672"/>
    </source>
</evidence>